<evidence type="ECO:0000313" key="3">
    <source>
        <dbReference type="Proteomes" id="UP000306825"/>
    </source>
</evidence>
<reference evidence="2 3" key="1">
    <citation type="submission" date="2019-05" db="EMBL/GenBank/DDBJ databases">
        <title>A comparative analysis of the Nautiliaceae.</title>
        <authorList>
            <person name="Grosche A."/>
            <person name="Smedile F."/>
            <person name="Vetriani C."/>
        </authorList>
    </citation>
    <scope>NUCLEOTIDE SEQUENCE [LARGE SCALE GENOMIC DNA]</scope>
    <source>
        <strain evidence="2 3">TB-2</strain>
    </source>
</reference>
<dbReference type="Proteomes" id="UP000306825">
    <property type="component" value="Chromosome"/>
</dbReference>
<dbReference type="RefSeq" id="WP_138323713.1">
    <property type="nucleotide sequence ID" value="NZ_CP040463.1"/>
</dbReference>
<keyword evidence="1" id="KW-0472">Membrane</keyword>
<sequence length="250" mass="29295">MKKIFFLLLSVFLFGANLINVDYFTHKNFVDVLFSLDNKFDGKVIKLNSNEFYLKNIKSSKEYIKNFENSFIKTIEVSPYKEGILVKINAKNFSTKFDLTPEGYGIRLRIKSNKILKQDSIKNLMANNIENKFDYITYIIVLAILVILAIILWLVKKRIVKLPTTASNLNIVFQKPIDAKNKVVLIEFNKRKYLMVIGNTNILIDVFDENMVNITTNKEFDEYLKLNSKMDEIKNYIKNAEELKEFDERI</sequence>
<accession>A0ABX5V9Z6</accession>
<organism evidence="2 3">
    <name type="scientific">Caminibacter mediatlanticus TB-2</name>
    <dbReference type="NCBI Taxonomy" id="391592"/>
    <lineage>
        <taxon>Bacteria</taxon>
        <taxon>Pseudomonadati</taxon>
        <taxon>Campylobacterota</taxon>
        <taxon>Epsilonproteobacteria</taxon>
        <taxon>Nautiliales</taxon>
        <taxon>Nautiliaceae</taxon>
        <taxon>Caminibacter</taxon>
    </lineage>
</organism>
<protein>
    <recommendedName>
        <fullName evidence="4">Flagellar protein</fullName>
    </recommendedName>
</protein>
<keyword evidence="3" id="KW-1185">Reference proteome</keyword>
<gene>
    <name evidence="2" type="ORF">FE773_07765</name>
</gene>
<proteinExistence type="predicted"/>
<name>A0ABX5V9Z6_9BACT</name>
<feature type="transmembrane region" description="Helical" evidence="1">
    <location>
        <begin position="135"/>
        <end position="155"/>
    </location>
</feature>
<dbReference type="EMBL" id="CP040463">
    <property type="protein sequence ID" value="QCT95088.1"/>
    <property type="molecule type" value="Genomic_DNA"/>
</dbReference>
<evidence type="ECO:0000256" key="1">
    <source>
        <dbReference type="SAM" id="Phobius"/>
    </source>
</evidence>
<evidence type="ECO:0008006" key="4">
    <source>
        <dbReference type="Google" id="ProtNLM"/>
    </source>
</evidence>
<keyword evidence="1" id="KW-1133">Transmembrane helix</keyword>
<evidence type="ECO:0000313" key="2">
    <source>
        <dbReference type="EMBL" id="QCT95088.1"/>
    </source>
</evidence>
<keyword evidence="1" id="KW-0812">Transmembrane</keyword>